<dbReference type="Gramene" id="CDF36867">
    <property type="protein sequence ID" value="CDF36867"/>
    <property type="gene ID" value="CHC_T00005526001"/>
</dbReference>
<name>R7QEC7_CHOCR</name>
<evidence type="ECO:0000313" key="2">
    <source>
        <dbReference type="Proteomes" id="UP000012073"/>
    </source>
</evidence>
<dbReference type="KEGG" id="ccp:CHC_T00005526001"/>
<protein>
    <submittedName>
        <fullName evidence="1">Uncharacterized protein</fullName>
    </submittedName>
</protein>
<reference evidence="2" key="1">
    <citation type="journal article" date="2013" name="Proc. Natl. Acad. Sci. U.S.A.">
        <title>Genome structure and metabolic features in the red seaweed Chondrus crispus shed light on evolution of the Archaeplastida.</title>
        <authorList>
            <person name="Collen J."/>
            <person name="Porcel B."/>
            <person name="Carre W."/>
            <person name="Ball S.G."/>
            <person name="Chaparro C."/>
            <person name="Tonon T."/>
            <person name="Barbeyron T."/>
            <person name="Michel G."/>
            <person name="Noel B."/>
            <person name="Valentin K."/>
            <person name="Elias M."/>
            <person name="Artiguenave F."/>
            <person name="Arun A."/>
            <person name="Aury J.M."/>
            <person name="Barbosa-Neto J.F."/>
            <person name="Bothwell J.H."/>
            <person name="Bouget F.Y."/>
            <person name="Brillet L."/>
            <person name="Cabello-Hurtado F."/>
            <person name="Capella-Gutierrez S."/>
            <person name="Charrier B."/>
            <person name="Cladiere L."/>
            <person name="Cock J.M."/>
            <person name="Coelho S.M."/>
            <person name="Colleoni C."/>
            <person name="Czjzek M."/>
            <person name="Da Silva C."/>
            <person name="Delage L."/>
            <person name="Denoeud F."/>
            <person name="Deschamps P."/>
            <person name="Dittami S.M."/>
            <person name="Gabaldon T."/>
            <person name="Gachon C.M."/>
            <person name="Groisillier A."/>
            <person name="Herve C."/>
            <person name="Jabbari K."/>
            <person name="Katinka M."/>
            <person name="Kloareg B."/>
            <person name="Kowalczyk N."/>
            <person name="Labadie K."/>
            <person name="Leblanc C."/>
            <person name="Lopez P.J."/>
            <person name="McLachlan D.H."/>
            <person name="Meslet-Cladiere L."/>
            <person name="Moustafa A."/>
            <person name="Nehr Z."/>
            <person name="Nyvall Collen P."/>
            <person name="Panaud O."/>
            <person name="Partensky F."/>
            <person name="Poulain J."/>
            <person name="Rensing S.A."/>
            <person name="Rousvoal S."/>
            <person name="Samson G."/>
            <person name="Symeonidi A."/>
            <person name="Weissenbach J."/>
            <person name="Zambounis A."/>
            <person name="Wincker P."/>
            <person name="Boyen C."/>
        </authorList>
    </citation>
    <scope>NUCLEOTIDE SEQUENCE [LARGE SCALE GENOMIC DNA]</scope>
    <source>
        <strain evidence="2">cv. Stackhouse</strain>
    </source>
</reference>
<dbReference type="Proteomes" id="UP000012073">
    <property type="component" value="Unassembled WGS sequence"/>
</dbReference>
<dbReference type="RefSeq" id="XP_005716686.1">
    <property type="nucleotide sequence ID" value="XM_005716629.1"/>
</dbReference>
<proteinExistence type="predicted"/>
<dbReference type="AlphaFoldDB" id="R7QEC7"/>
<accession>R7QEC7</accession>
<gene>
    <name evidence="1" type="ORF">CHC_T00005526001</name>
</gene>
<dbReference type="GeneID" id="17324397"/>
<sequence length="86" mass="9762">MLAAKRGEEGRARRGERKVFFQKREVYCKSGGQSAVLLCFFFYLCRGASWRAPSSYRGAANIFHFTRPPLFKGRLSTCTPGVHVDQ</sequence>
<organism evidence="1 2">
    <name type="scientific">Chondrus crispus</name>
    <name type="common">Carrageen Irish moss</name>
    <name type="synonym">Polymorpha crispa</name>
    <dbReference type="NCBI Taxonomy" id="2769"/>
    <lineage>
        <taxon>Eukaryota</taxon>
        <taxon>Rhodophyta</taxon>
        <taxon>Florideophyceae</taxon>
        <taxon>Rhodymeniophycidae</taxon>
        <taxon>Gigartinales</taxon>
        <taxon>Gigartinaceae</taxon>
        <taxon>Chondrus</taxon>
    </lineage>
</organism>
<keyword evidence="2" id="KW-1185">Reference proteome</keyword>
<evidence type="ECO:0000313" key="1">
    <source>
        <dbReference type="EMBL" id="CDF36867.1"/>
    </source>
</evidence>
<dbReference type="EMBL" id="HG001807">
    <property type="protein sequence ID" value="CDF36867.1"/>
    <property type="molecule type" value="Genomic_DNA"/>
</dbReference>